<feature type="chain" id="PRO_5002708406" description="EF-hand domain-containing protein" evidence="1">
    <location>
        <begin position="25"/>
        <end position="67"/>
    </location>
</feature>
<evidence type="ECO:0000256" key="1">
    <source>
        <dbReference type="SAM" id="SignalP"/>
    </source>
</evidence>
<proteinExistence type="predicted"/>
<sequence>MMHDSSFMRLVAVAANLAWWPTWPSYFSKCSGKKEEPTFACAKQACDSTGAGMINAEEWVQMMRGNL</sequence>
<dbReference type="InParanoid" id="A7EKA4"/>
<keyword evidence="3" id="KW-1185">Reference proteome</keyword>
<evidence type="ECO:0000313" key="2">
    <source>
        <dbReference type="EMBL" id="EDO03270.1"/>
    </source>
</evidence>
<evidence type="ECO:0000313" key="3">
    <source>
        <dbReference type="Proteomes" id="UP000001312"/>
    </source>
</evidence>
<dbReference type="EMBL" id="CH476627">
    <property type="protein sequence ID" value="EDO03270.1"/>
    <property type="molecule type" value="Genomic_DNA"/>
</dbReference>
<dbReference type="HOGENOM" id="CLU_2813963_0_0_1"/>
<name>A7EKA4_SCLS1</name>
<dbReference type="Proteomes" id="UP000001312">
    <property type="component" value="Unassembled WGS sequence"/>
</dbReference>
<reference evidence="3" key="1">
    <citation type="journal article" date="2011" name="PLoS Genet.">
        <title>Genomic analysis of the necrotrophic fungal pathogens Sclerotinia sclerotiorum and Botrytis cinerea.</title>
        <authorList>
            <person name="Amselem J."/>
            <person name="Cuomo C.A."/>
            <person name="van Kan J.A."/>
            <person name="Viaud M."/>
            <person name="Benito E.P."/>
            <person name="Couloux A."/>
            <person name="Coutinho P.M."/>
            <person name="de Vries R.P."/>
            <person name="Dyer P.S."/>
            <person name="Fillinger S."/>
            <person name="Fournier E."/>
            <person name="Gout L."/>
            <person name="Hahn M."/>
            <person name="Kohn L."/>
            <person name="Lapalu N."/>
            <person name="Plummer K.M."/>
            <person name="Pradier J.M."/>
            <person name="Quevillon E."/>
            <person name="Sharon A."/>
            <person name="Simon A."/>
            <person name="ten Have A."/>
            <person name="Tudzynski B."/>
            <person name="Tudzynski P."/>
            <person name="Wincker P."/>
            <person name="Andrew M."/>
            <person name="Anthouard V."/>
            <person name="Beever R.E."/>
            <person name="Beffa R."/>
            <person name="Benoit I."/>
            <person name="Bouzid O."/>
            <person name="Brault B."/>
            <person name="Chen Z."/>
            <person name="Choquer M."/>
            <person name="Collemare J."/>
            <person name="Cotton P."/>
            <person name="Danchin E.G."/>
            <person name="Da Silva C."/>
            <person name="Gautier A."/>
            <person name="Giraud C."/>
            <person name="Giraud T."/>
            <person name="Gonzalez C."/>
            <person name="Grossetete S."/>
            <person name="Guldener U."/>
            <person name="Henrissat B."/>
            <person name="Howlett B.J."/>
            <person name="Kodira C."/>
            <person name="Kretschmer M."/>
            <person name="Lappartient A."/>
            <person name="Leroch M."/>
            <person name="Levis C."/>
            <person name="Mauceli E."/>
            <person name="Neuveglise C."/>
            <person name="Oeser B."/>
            <person name="Pearson M."/>
            <person name="Poulain J."/>
            <person name="Poussereau N."/>
            <person name="Quesneville H."/>
            <person name="Rascle C."/>
            <person name="Schumacher J."/>
            <person name="Segurens B."/>
            <person name="Sexton A."/>
            <person name="Silva E."/>
            <person name="Sirven C."/>
            <person name="Soanes D.M."/>
            <person name="Talbot N.J."/>
            <person name="Templeton M."/>
            <person name="Yandava C."/>
            <person name="Yarden O."/>
            <person name="Zeng Q."/>
            <person name="Rollins J.A."/>
            <person name="Lebrun M.H."/>
            <person name="Dickman M."/>
        </authorList>
    </citation>
    <scope>NUCLEOTIDE SEQUENCE [LARGE SCALE GENOMIC DNA]</scope>
    <source>
        <strain evidence="3">ATCC 18683 / 1980 / Ss-1</strain>
    </source>
</reference>
<feature type="signal peptide" evidence="1">
    <location>
        <begin position="1"/>
        <end position="24"/>
    </location>
</feature>
<protein>
    <recommendedName>
        <fullName evidence="4">EF-hand domain-containing protein</fullName>
    </recommendedName>
</protein>
<accession>A7EKA4</accession>
<organism evidence="2 3">
    <name type="scientific">Sclerotinia sclerotiorum (strain ATCC 18683 / 1980 / Ss-1)</name>
    <name type="common">White mold</name>
    <name type="synonym">Whetzelinia sclerotiorum</name>
    <dbReference type="NCBI Taxonomy" id="665079"/>
    <lineage>
        <taxon>Eukaryota</taxon>
        <taxon>Fungi</taxon>
        <taxon>Dikarya</taxon>
        <taxon>Ascomycota</taxon>
        <taxon>Pezizomycotina</taxon>
        <taxon>Leotiomycetes</taxon>
        <taxon>Helotiales</taxon>
        <taxon>Sclerotiniaceae</taxon>
        <taxon>Sclerotinia</taxon>
    </lineage>
</organism>
<evidence type="ECO:0008006" key="4">
    <source>
        <dbReference type="Google" id="ProtNLM"/>
    </source>
</evidence>
<gene>
    <name evidence="2" type="ORF">SS1G_05751</name>
</gene>
<dbReference type="RefSeq" id="XP_001592829.1">
    <property type="nucleotide sequence ID" value="XM_001592779.1"/>
</dbReference>
<keyword evidence="1" id="KW-0732">Signal</keyword>
<dbReference type="AlphaFoldDB" id="A7EKA4"/>
<dbReference type="KEGG" id="ssl:SS1G_05751"/>
<dbReference type="GeneID" id="5489263"/>